<proteinExistence type="predicted"/>
<organism evidence="1 2">
    <name type="scientific">Cotesia glomerata</name>
    <name type="common">Lepidopteran parasitic wasp</name>
    <name type="synonym">Apanteles glomeratus</name>
    <dbReference type="NCBI Taxonomy" id="32391"/>
    <lineage>
        <taxon>Eukaryota</taxon>
        <taxon>Metazoa</taxon>
        <taxon>Ecdysozoa</taxon>
        <taxon>Arthropoda</taxon>
        <taxon>Hexapoda</taxon>
        <taxon>Insecta</taxon>
        <taxon>Pterygota</taxon>
        <taxon>Neoptera</taxon>
        <taxon>Endopterygota</taxon>
        <taxon>Hymenoptera</taxon>
        <taxon>Apocrita</taxon>
        <taxon>Ichneumonoidea</taxon>
        <taxon>Braconidae</taxon>
        <taxon>Microgastrinae</taxon>
        <taxon>Cotesia</taxon>
    </lineage>
</organism>
<accession>A0AAV7HFV4</accession>
<protein>
    <recommendedName>
        <fullName evidence="3">Nudix hydrolase domain-containing protein</fullName>
    </recommendedName>
</protein>
<evidence type="ECO:0000313" key="1">
    <source>
        <dbReference type="EMBL" id="KAH0535663.1"/>
    </source>
</evidence>
<dbReference type="EMBL" id="JAHXZJ010002982">
    <property type="protein sequence ID" value="KAH0535663.1"/>
    <property type="molecule type" value="Genomic_DNA"/>
</dbReference>
<gene>
    <name evidence="1" type="ORF">KQX54_017999</name>
</gene>
<evidence type="ECO:0000313" key="2">
    <source>
        <dbReference type="Proteomes" id="UP000826195"/>
    </source>
</evidence>
<comment type="caution">
    <text evidence="1">The sequence shown here is derived from an EMBL/GenBank/DDBJ whole genome shotgun (WGS) entry which is preliminary data.</text>
</comment>
<dbReference type="AlphaFoldDB" id="A0AAV7HFV4"/>
<reference evidence="1 2" key="1">
    <citation type="journal article" date="2021" name="J. Hered.">
        <title>A chromosome-level genome assembly of the parasitoid wasp, Cotesia glomerata (Hymenoptera: Braconidae).</title>
        <authorList>
            <person name="Pinto B.J."/>
            <person name="Weis J.J."/>
            <person name="Gamble T."/>
            <person name="Ode P.J."/>
            <person name="Paul R."/>
            <person name="Zaspel J.M."/>
        </authorList>
    </citation>
    <scope>NUCLEOTIDE SEQUENCE [LARGE SCALE GENOMIC DNA]</scope>
    <source>
        <strain evidence="1">CgM1</strain>
    </source>
</reference>
<sequence>MFVIKIPPGGTLNPPRAKRFLFVLTTKGGENQSYEKMNERETKEETGKLKRGRYAELLDLLFEPRTAPFAELRIALESRLRPLNERTPTGVTFPS</sequence>
<evidence type="ECO:0008006" key="3">
    <source>
        <dbReference type="Google" id="ProtNLM"/>
    </source>
</evidence>
<name>A0AAV7HFV4_COTGL</name>
<dbReference type="Proteomes" id="UP000826195">
    <property type="component" value="Unassembled WGS sequence"/>
</dbReference>
<keyword evidence="2" id="KW-1185">Reference proteome</keyword>